<sequence length="57" mass="6877">MAKEKKLSEEATLIRWAKKDIVWIRCEASHRRLTTTNLIRMVMLDWLRHNAETKEPK</sequence>
<name>X1TLY3_9ZZZZ</name>
<accession>X1TLY3</accession>
<proteinExistence type="predicted"/>
<gene>
    <name evidence="1" type="ORF">S12H4_19059</name>
</gene>
<organism evidence="1">
    <name type="scientific">marine sediment metagenome</name>
    <dbReference type="NCBI Taxonomy" id="412755"/>
    <lineage>
        <taxon>unclassified sequences</taxon>
        <taxon>metagenomes</taxon>
        <taxon>ecological metagenomes</taxon>
    </lineage>
</organism>
<evidence type="ECO:0000313" key="1">
    <source>
        <dbReference type="EMBL" id="GAI81029.1"/>
    </source>
</evidence>
<dbReference type="EMBL" id="BARW01009483">
    <property type="protein sequence ID" value="GAI81029.1"/>
    <property type="molecule type" value="Genomic_DNA"/>
</dbReference>
<dbReference type="AlphaFoldDB" id="X1TLY3"/>
<comment type="caution">
    <text evidence="1">The sequence shown here is derived from an EMBL/GenBank/DDBJ whole genome shotgun (WGS) entry which is preliminary data.</text>
</comment>
<reference evidence="1" key="1">
    <citation type="journal article" date="2014" name="Front. Microbiol.">
        <title>High frequency of phylogenetically diverse reductive dehalogenase-homologous genes in deep subseafloor sedimentary metagenomes.</title>
        <authorList>
            <person name="Kawai M."/>
            <person name="Futagami T."/>
            <person name="Toyoda A."/>
            <person name="Takaki Y."/>
            <person name="Nishi S."/>
            <person name="Hori S."/>
            <person name="Arai W."/>
            <person name="Tsubouchi T."/>
            <person name="Morono Y."/>
            <person name="Uchiyama I."/>
            <person name="Ito T."/>
            <person name="Fujiyama A."/>
            <person name="Inagaki F."/>
            <person name="Takami H."/>
        </authorList>
    </citation>
    <scope>NUCLEOTIDE SEQUENCE</scope>
    <source>
        <strain evidence="1">Expedition CK06-06</strain>
    </source>
</reference>
<protein>
    <submittedName>
        <fullName evidence="1">Uncharacterized protein</fullName>
    </submittedName>
</protein>